<accession>A0A8I0DMN6</accession>
<dbReference type="AlphaFoldDB" id="A0A8I0DMN6"/>
<evidence type="ECO:0000256" key="2">
    <source>
        <dbReference type="SAM" id="Phobius"/>
    </source>
</evidence>
<evidence type="ECO:0000256" key="1">
    <source>
        <dbReference type="SAM" id="MobiDB-lite"/>
    </source>
</evidence>
<gene>
    <name evidence="3" type="ORF">H8R92_03490</name>
</gene>
<evidence type="ECO:0000313" key="4">
    <source>
        <dbReference type="Proteomes" id="UP000662088"/>
    </source>
</evidence>
<name>A0A8I0DMN6_9CLOT</name>
<keyword evidence="2" id="KW-0812">Transmembrane</keyword>
<organism evidence="3 4">
    <name type="scientific">Clostridium lentum</name>
    <dbReference type="NCBI Taxonomy" id="2763037"/>
    <lineage>
        <taxon>Bacteria</taxon>
        <taxon>Bacillati</taxon>
        <taxon>Bacillota</taxon>
        <taxon>Clostridia</taxon>
        <taxon>Eubacteriales</taxon>
        <taxon>Clostridiaceae</taxon>
        <taxon>Clostridium</taxon>
    </lineage>
</organism>
<feature type="transmembrane region" description="Helical" evidence="2">
    <location>
        <begin position="29"/>
        <end position="47"/>
    </location>
</feature>
<comment type="caution">
    <text evidence="3">The sequence shown here is derived from an EMBL/GenBank/DDBJ whole genome shotgun (WGS) entry which is preliminary data.</text>
</comment>
<evidence type="ECO:0000313" key="3">
    <source>
        <dbReference type="EMBL" id="MBC5639504.1"/>
    </source>
</evidence>
<feature type="region of interest" description="Disordered" evidence="1">
    <location>
        <begin position="1"/>
        <end position="20"/>
    </location>
</feature>
<dbReference type="RefSeq" id="WP_186834763.1">
    <property type="nucleotide sequence ID" value="NZ_JACOOQ010000004.1"/>
</dbReference>
<reference evidence="3" key="1">
    <citation type="submission" date="2020-08" db="EMBL/GenBank/DDBJ databases">
        <title>Genome public.</title>
        <authorList>
            <person name="Liu C."/>
            <person name="Sun Q."/>
        </authorList>
    </citation>
    <scope>NUCLEOTIDE SEQUENCE</scope>
    <source>
        <strain evidence="3">NSJ-42</strain>
    </source>
</reference>
<proteinExistence type="predicted"/>
<dbReference type="EMBL" id="JACOOQ010000004">
    <property type="protein sequence ID" value="MBC5639504.1"/>
    <property type="molecule type" value="Genomic_DNA"/>
</dbReference>
<sequence>MNNNFQDYNEEEYNNEDKKENKKRIRNRVNLFIVLLIVCFFSTYFIVDRLTNSKYKDVSDNQSKTSVYNNTNLLSDDMKIILKVDGVVEKSETLKDFKLDNEIDSVNEQFLVDYYASKGYSVESLSEKKVVLNKDEKEVTVEPNKYYLGEKDGYFAIYKSDENGKVFIEDESDIYRSSGMVNTIPENDQEDIKNFKLGYDTKNEAKEILSGYIS</sequence>
<dbReference type="Proteomes" id="UP000662088">
    <property type="component" value="Unassembled WGS sequence"/>
</dbReference>
<keyword evidence="4" id="KW-1185">Reference proteome</keyword>
<keyword evidence="2" id="KW-1133">Transmembrane helix</keyword>
<evidence type="ECO:0008006" key="5">
    <source>
        <dbReference type="Google" id="ProtNLM"/>
    </source>
</evidence>
<protein>
    <recommendedName>
        <fullName evidence="5">Bypass of forespore C C-terminal domain-containing protein</fullName>
    </recommendedName>
</protein>
<keyword evidence="2" id="KW-0472">Membrane</keyword>